<dbReference type="Pfam" id="PF08240">
    <property type="entry name" value="ADH_N"/>
    <property type="match status" value="1"/>
</dbReference>
<dbReference type="Gene3D" id="3.40.50.720">
    <property type="entry name" value="NAD(P)-binding Rossmann-like Domain"/>
    <property type="match status" value="1"/>
</dbReference>
<dbReference type="InterPro" id="IPR013154">
    <property type="entry name" value="ADH-like_N"/>
</dbReference>
<dbReference type="SUPFAM" id="SSF50129">
    <property type="entry name" value="GroES-like"/>
    <property type="match status" value="1"/>
</dbReference>
<dbReference type="InterPro" id="IPR036291">
    <property type="entry name" value="NAD(P)-bd_dom_sf"/>
</dbReference>
<dbReference type="Gene3D" id="3.90.180.10">
    <property type="entry name" value="Medium-chain alcohol dehydrogenases, catalytic domain"/>
    <property type="match status" value="1"/>
</dbReference>
<accession>A0A101RNS9</accession>
<dbReference type="Proteomes" id="UP000054375">
    <property type="component" value="Unassembled WGS sequence"/>
</dbReference>
<evidence type="ECO:0000256" key="1">
    <source>
        <dbReference type="ARBA" id="ARBA00022857"/>
    </source>
</evidence>
<keyword evidence="1" id="KW-0521">NADP</keyword>
<dbReference type="SUPFAM" id="SSF51735">
    <property type="entry name" value="NAD(P)-binding Rossmann-fold domains"/>
    <property type="match status" value="1"/>
</dbReference>
<comment type="caution">
    <text evidence="4">The sequence shown here is derived from an EMBL/GenBank/DDBJ whole genome shotgun (WGS) entry which is preliminary data.</text>
</comment>
<dbReference type="Pfam" id="PF13602">
    <property type="entry name" value="ADH_zinc_N_2"/>
    <property type="match status" value="1"/>
</dbReference>
<keyword evidence="2" id="KW-0560">Oxidoreductase</keyword>
<reference evidence="4 5" key="1">
    <citation type="submission" date="2015-10" db="EMBL/GenBank/DDBJ databases">
        <title>Draft genome sequence of Streptomyces griseorubiginosus DSM 40469, type strain for the species Streptomyces griseorubiginosus.</title>
        <authorList>
            <person name="Ruckert C."/>
            <person name="Winkler A."/>
            <person name="Kalinowski J."/>
            <person name="Kampfer P."/>
            <person name="Glaeser S."/>
        </authorList>
    </citation>
    <scope>NUCLEOTIDE SEQUENCE [LARGE SCALE GENOMIC DNA]</scope>
    <source>
        <strain evidence="4 5">DSM 40469</strain>
    </source>
</reference>
<evidence type="ECO:0000256" key="2">
    <source>
        <dbReference type="ARBA" id="ARBA00023002"/>
    </source>
</evidence>
<feature type="domain" description="Enoyl reductase (ER)" evidence="3">
    <location>
        <begin position="10"/>
        <end position="308"/>
    </location>
</feature>
<dbReference type="AlphaFoldDB" id="A0A101RNS9"/>
<dbReference type="InterPro" id="IPR020843">
    <property type="entry name" value="ER"/>
</dbReference>
<sequence>MKAVGFTEFGGPEVLQVLELPAPEAGPGEVRIRVAAATVNAVDALQRSGPARSPDAQPPFVPGMEAAGVVDQIGTGTDTDLSVGDRVMAIVLADGSRGAYAEQVVVPAESVVRAPHGASDVQASSLPMNGLTARLALDTLGLEPGQTVAITGAAGAVGGYAVQLAKADGLRVVADASEQDEALIKELGADVVLRRGAEYPDRVRAEVPEGVDGLLDGASLGALTARAVRDGGRVVTLRGYDAPGERDVVFEPIVVFRYLREHAKLDRLRQQVEDGLITLRVAKSLPAEQAAEAHRLLAAGGVRGRLVLTF</sequence>
<keyword evidence="5" id="KW-1185">Reference proteome</keyword>
<proteinExistence type="predicted"/>
<gene>
    <name evidence="4" type="ORF">AQJ54_41130</name>
</gene>
<dbReference type="SMART" id="SM00829">
    <property type="entry name" value="PKS_ER"/>
    <property type="match status" value="1"/>
</dbReference>
<organism evidence="4 5">
    <name type="scientific">Streptomyces griseorubiginosus</name>
    <dbReference type="NCBI Taxonomy" id="67304"/>
    <lineage>
        <taxon>Bacteria</taxon>
        <taxon>Bacillati</taxon>
        <taxon>Actinomycetota</taxon>
        <taxon>Actinomycetes</taxon>
        <taxon>Kitasatosporales</taxon>
        <taxon>Streptomycetaceae</taxon>
        <taxon>Streptomyces</taxon>
    </lineage>
</organism>
<evidence type="ECO:0000259" key="3">
    <source>
        <dbReference type="SMART" id="SM00829"/>
    </source>
</evidence>
<dbReference type="PANTHER" id="PTHR48106:SF18">
    <property type="entry name" value="QUINONE OXIDOREDUCTASE PIG3"/>
    <property type="match status" value="1"/>
</dbReference>
<dbReference type="PANTHER" id="PTHR48106">
    <property type="entry name" value="QUINONE OXIDOREDUCTASE PIG3-RELATED"/>
    <property type="match status" value="1"/>
</dbReference>
<dbReference type="EMBL" id="LMWV01000044">
    <property type="protein sequence ID" value="KUN58778.1"/>
    <property type="molecule type" value="Genomic_DNA"/>
</dbReference>
<dbReference type="GO" id="GO:0016651">
    <property type="term" value="F:oxidoreductase activity, acting on NAD(P)H"/>
    <property type="evidence" value="ECO:0007669"/>
    <property type="project" value="TreeGrafter"/>
</dbReference>
<dbReference type="InterPro" id="IPR011032">
    <property type="entry name" value="GroES-like_sf"/>
</dbReference>
<evidence type="ECO:0000313" key="5">
    <source>
        <dbReference type="Proteomes" id="UP000054375"/>
    </source>
</evidence>
<dbReference type="RefSeq" id="WP_062246553.1">
    <property type="nucleotide sequence ID" value="NZ_JBPJFL010000002.1"/>
</dbReference>
<protein>
    <submittedName>
        <fullName evidence="4">Alcohol dehydrogenase</fullName>
    </submittedName>
</protein>
<name>A0A101RNS9_9ACTN</name>
<dbReference type="CDD" id="cd05289">
    <property type="entry name" value="MDR_like_2"/>
    <property type="match status" value="1"/>
</dbReference>
<evidence type="ECO:0000313" key="4">
    <source>
        <dbReference type="EMBL" id="KUN58778.1"/>
    </source>
</evidence>
<dbReference type="GO" id="GO:0070402">
    <property type="term" value="F:NADPH binding"/>
    <property type="evidence" value="ECO:0007669"/>
    <property type="project" value="TreeGrafter"/>
</dbReference>